<dbReference type="PROSITE" id="PS50157">
    <property type="entry name" value="ZINC_FINGER_C2H2_2"/>
    <property type="match status" value="3"/>
</dbReference>
<dbReference type="InterPro" id="IPR044653">
    <property type="entry name" value="AZF1/2/3-like"/>
</dbReference>
<dbReference type="Pfam" id="PF13912">
    <property type="entry name" value="zf-C2H2_6"/>
    <property type="match status" value="3"/>
</dbReference>
<feature type="region of interest" description="Disordered" evidence="8">
    <location>
        <begin position="81"/>
        <end position="103"/>
    </location>
</feature>
<feature type="domain" description="C2H2-type" evidence="9">
    <location>
        <begin position="111"/>
        <end position="138"/>
    </location>
</feature>
<evidence type="ECO:0000256" key="7">
    <source>
        <dbReference type="PROSITE-ProRule" id="PRU00042"/>
    </source>
</evidence>
<dbReference type="PANTHER" id="PTHR45988">
    <property type="entry name" value="C2H2 TYPE ZINC FINGER TRANSCRIPTION FACTOR FAMILY-RELATED"/>
    <property type="match status" value="1"/>
</dbReference>
<dbReference type="GO" id="GO:0003700">
    <property type="term" value="F:DNA-binding transcription factor activity"/>
    <property type="evidence" value="ECO:0007669"/>
    <property type="project" value="InterPro"/>
</dbReference>
<keyword evidence="4" id="KW-0862">Zinc</keyword>
<feature type="region of interest" description="Disordered" evidence="8">
    <location>
        <begin position="292"/>
        <end position="313"/>
    </location>
</feature>
<evidence type="ECO:0000313" key="10">
    <source>
        <dbReference type="Proteomes" id="UP000515121"/>
    </source>
</evidence>
<sequence length="418" mass="47482">MYHRQEDELDPTDWSETESMAMVPADASLDFLAQKLNTKEIKLTEKGDEALHQYQDSRTRYCGREFNSDKDLGGHLRIHSQHKAKSKAGIHHMKSTKLSRKHSPQEEDDSFACFICDDSFSTMKLLCQHMRNHREMDSNCIQQPIPSQESNSLSEPETAKAEEGIDTISPRNDLHQGSSIDLLKDIPSWSQTGKRGRKRTVSDKIDNIIYHAVPLRVYYGLAVPLTERRLEDSKDINQSLFTRKKQKTEETMSYQDALMESEVGAAADSESTLDLLGNSTEKTSMMPQGFENHVSNKFKSSSSQRRLKNPKRAKAVKSVHQCEICGKIFQTGQALGGHKTYHRVKPVVDPLRVELVKRKAKEELSEESGQVREYITRMLLPGVLSAGEADSSEESYQERPKRFVDFDLNIPYEGQISA</sequence>
<evidence type="ECO:0000256" key="1">
    <source>
        <dbReference type="ARBA" id="ARBA00022723"/>
    </source>
</evidence>
<dbReference type="Gene3D" id="3.30.160.60">
    <property type="entry name" value="Classic Zinc Finger"/>
    <property type="match status" value="1"/>
</dbReference>
<evidence type="ECO:0000256" key="3">
    <source>
        <dbReference type="ARBA" id="ARBA00022771"/>
    </source>
</evidence>
<gene>
    <name evidence="11" type="primary">LOC111284293</name>
</gene>
<organism evidence="10 11">
    <name type="scientific">Durio zibethinus</name>
    <name type="common">Durian</name>
    <dbReference type="NCBI Taxonomy" id="66656"/>
    <lineage>
        <taxon>Eukaryota</taxon>
        <taxon>Viridiplantae</taxon>
        <taxon>Streptophyta</taxon>
        <taxon>Embryophyta</taxon>
        <taxon>Tracheophyta</taxon>
        <taxon>Spermatophyta</taxon>
        <taxon>Magnoliopsida</taxon>
        <taxon>eudicotyledons</taxon>
        <taxon>Gunneridae</taxon>
        <taxon>Pentapetalae</taxon>
        <taxon>rosids</taxon>
        <taxon>malvids</taxon>
        <taxon>Malvales</taxon>
        <taxon>Malvaceae</taxon>
        <taxon>Helicteroideae</taxon>
        <taxon>Durio</taxon>
    </lineage>
</organism>
<feature type="region of interest" description="Disordered" evidence="8">
    <location>
        <begin position="142"/>
        <end position="179"/>
    </location>
</feature>
<dbReference type="GO" id="GO:0000976">
    <property type="term" value="F:transcription cis-regulatory region binding"/>
    <property type="evidence" value="ECO:0007669"/>
    <property type="project" value="TreeGrafter"/>
</dbReference>
<keyword evidence="5" id="KW-0805">Transcription regulation</keyword>
<dbReference type="GeneID" id="111284293"/>
<feature type="compositionally biased region" description="Polar residues" evidence="8">
    <location>
        <begin position="142"/>
        <end position="155"/>
    </location>
</feature>
<dbReference type="InterPro" id="IPR036236">
    <property type="entry name" value="Znf_C2H2_sf"/>
</dbReference>
<dbReference type="InterPro" id="IPR013087">
    <property type="entry name" value="Znf_C2H2_type"/>
</dbReference>
<dbReference type="KEGG" id="dzi:111284293"/>
<dbReference type="GO" id="GO:0008270">
    <property type="term" value="F:zinc ion binding"/>
    <property type="evidence" value="ECO:0007669"/>
    <property type="project" value="UniProtKB-KW"/>
</dbReference>
<dbReference type="SMART" id="SM00355">
    <property type="entry name" value="ZnF_C2H2"/>
    <property type="match status" value="3"/>
</dbReference>
<evidence type="ECO:0000259" key="9">
    <source>
        <dbReference type="PROSITE" id="PS50157"/>
    </source>
</evidence>
<dbReference type="AlphaFoldDB" id="A0A6P5XLI5"/>
<name>A0A6P5XLI5_DURZI</name>
<keyword evidence="6" id="KW-0804">Transcription</keyword>
<dbReference type="RefSeq" id="XP_022728742.1">
    <property type="nucleotide sequence ID" value="XM_022873007.1"/>
</dbReference>
<dbReference type="Proteomes" id="UP000515121">
    <property type="component" value="Unplaced"/>
</dbReference>
<dbReference type="OrthoDB" id="975071at2759"/>
<accession>A0A6P5XLI5</accession>
<dbReference type="PROSITE" id="PS00028">
    <property type="entry name" value="ZINC_FINGER_C2H2_1"/>
    <property type="match status" value="2"/>
</dbReference>
<reference evidence="11" key="1">
    <citation type="submission" date="2025-08" db="UniProtKB">
        <authorList>
            <consortium name="RefSeq"/>
        </authorList>
    </citation>
    <scope>IDENTIFICATION</scope>
    <source>
        <tissue evidence="11">Fruit stalk</tissue>
    </source>
</reference>
<evidence type="ECO:0000256" key="6">
    <source>
        <dbReference type="ARBA" id="ARBA00023163"/>
    </source>
</evidence>
<dbReference type="GO" id="GO:0005634">
    <property type="term" value="C:nucleus"/>
    <property type="evidence" value="ECO:0007669"/>
    <property type="project" value="TreeGrafter"/>
</dbReference>
<evidence type="ECO:0000256" key="2">
    <source>
        <dbReference type="ARBA" id="ARBA00022737"/>
    </source>
</evidence>
<dbReference type="PANTHER" id="PTHR45988:SF18">
    <property type="entry name" value="C2H2-TYPE ZINC FINGER FAMILY PROTEIN"/>
    <property type="match status" value="1"/>
</dbReference>
<feature type="domain" description="C2H2-type" evidence="9">
    <location>
        <begin position="54"/>
        <end position="84"/>
    </location>
</feature>
<evidence type="ECO:0000256" key="4">
    <source>
        <dbReference type="ARBA" id="ARBA00022833"/>
    </source>
</evidence>
<proteinExistence type="predicted"/>
<keyword evidence="3 7" id="KW-0863">Zinc-finger</keyword>
<feature type="domain" description="C2H2-type" evidence="9">
    <location>
        <begin position="320"/>
        <end position="342"/>
    </location>
</feature>
<keyword evidence="1" id="KW-0479">Metal-binding</keyword>
<evidence type="ECO:0000256" key="5">
    <source>
        <dbReference type="ARBA" id="ARBA00023015"/>
    </source>
</evidence>
<feature type="compositionally biased region" description="Basic residues" evidence="8">
    <location>
        <begin position="81"/>
        <end position="102"/>
    </location>
</feature>
<keyword evidence="10" id="KW-1185">Reference proteome</keyword>
<keyword evidence="2" id="KW-0677">Repeat</keyword>
<evidence type="ECO:0000313" key="11">
    <source>
        <dbReference type="RefSeq" id="XP_022728742.1"/>
    </source>
</evidence>
<protein>
    <submittedName>
        <fullName evidence="11">Uncharacterized protein LOC111284293</fullName>
    </submittedName>
</protein>
<evidence type="ECO:0000256" key="8">
    <source>
        <dbReference type="SAM" id="MobiDB-lite"/>
    </source>
</evidence>
<dbReference type="SUPFAM" id="SSF57667">
    <property type="entry name" value="beta-beta-alpha zinc fingers"/>
    <property type="match status" value="1"/>
</dbReference>
<feature type="compositionally biased region" description="Polar residues" evidence="8">
    <location>
        <begin position="293"/>
        <end position="304"/>
    </location>
</feature>